<protein>
    <submittedName>
        <fullName evidence="2">Uncharacterized protein</fullName>
    </submittedName>
</protein>
<organism evidence="2 3">
    <name type="scientific">Castilleja foliolosa</name>
    <dbReference type="NCBI Taxonomy" id="1961234"/>
    <lineage>
        <taxon>Eukaryota</taxon>
        <taxon>Viridiplantae</taxon>
        <taxon>Streptophyta</taxon>
        <taxon>Embryophyta</taxon>
        <taxon>Tracheophyta</taxon>
        <taxon>Spermatophyta</taxon>
        <taxon>Magnoliopsida</taxon>
        <taxon>eudicotyledons</taxon>
        <taxon>Gunneridae</taxon>
        <taxon>Pentapetalae</taxon>
        <taxon>asterids</taxon>
        <taxon>lamiids</taxon>
        <taxon>Lamiales</taxon>
        <taxon>Orobanchaceae</taxon>
        <taxon>Pedicularideae</taxon>
        <taxon>Castillejinae</taxon>
        <taxon>Castilleja</taxon>
    </lineage>
</organism>
<dbReference type="AlphaFoldDB" id="A0ABD3BXC0"/>
<name>A0ABD3BXC0_9LAMI</name>
<proteinExistence type="predicted"/>
<keyword evidence="3" id="KW-1185">Reference proteome</keyword>
<reference evidence="3" key="1">
    <citation type="journal article" date="2024" name="IScience">
        <title>Strigolactones Initiate the Formation of Haustorium-like Structures in Castilleja.</title>
        <authorList>
            <person name="Buerger M."/>
            <person name="Peterson D."/>
            <person name="Chory J."/>
        </authorList>
    </citation>
    <scope>NUCLEOTIDE SEQUENCE [LARGE SCALE GENOMIC DNA]</scope>
</reference>
<gene>
    <name evidence="2" type="ORF">CASFOL_034329</name>
</gene>
<evidence type="ECO:0000256" key="1">
    <source>
        <dbReference type="SAM" id="MobiDB-lite"/>
    </source>
</evidence>
<feature type="region of interest" description="Disordered" evidence="1">
    <location>
        <begin position="36"/>
        <end position="67"/>
    </location>
</feature>
<comment type="caution">
    <text evidence="2">The sequence shown here is derived from an EMBL/GenBank/DDBJ whole genome shotgun (WGS) entry which is preliminary data.</text>
</comment>
<evidence type="ECO:0000313" key="3">
    <source>
        <dbReference type="Proteomes" id="UP001632038"/>
    </source>
</evidence>
<dbReference type="EMBL" id="JAVIJP010000062">
    <property type="protein sequence ID" value="KAL3621843.1"/>
    <property type="molecule type" value="Genomic_DNA"/>
</dbReference>
<dbReference type="Proteomes" id="UP001632038">
    <property type="component" value="Unassembled WGS sequence"/>
</dbReference>
<accession>A0ABD3BXC0</accession>
<evidence type="ECO:0000313" key="2">
    <source>
        <dbReference type="EMBL" id="KAL3621843.1"/>
    </source>
</evidence>
<sequence length="121" mass="13641">MVSREEFNNTIATIAEMEAKLQMLLTSEAYSSREPLTPVVDSAKGNNLSAAPNRMESDERDEEHSGEYDLYVEDADRRLVAYDHIHELGSTIHNMKMKADEVKVTVVRVVVDDAEVPFPTE</sequence>